<organism evidence="2">
    <name type="scientific">viral metagenome</name>
    <dbReference type="NCBI Taxonomy" id="1070528"/>
    <lineage>
        <taxon>unclassified sequences</taxon>
        <taxon>metagenomes</taxon>
        <taxon>organismal metagenomes</taxon>
    </lineage>
</organism>
<feature type="region of interest" description="Disordered" evidence="1">
    <location>
        <begin position="48"/>
        <end position="68"/>
    </location>
</feature>
<proteinExistence type="predicted"/>
<protein>
    <submittedName>
        <fullName evidence="2">Uncharacterized protein</fullName>
    </submittedName>
</protein>
<sequence>MPYRSRKVRGKACYRVTNKDNKKVFAKCASKENAKKQMKLLRAIQFNKNFKPNGSRSGKRIGTRKNRK</sequence>
<dbReference type="EMBL" id="MN740447">
    <property type="protein sequence ID" value="QHU27003.1"/>
    <property type="molecule type" value="Genomic_DNA"/>
</dbReference>
<feature type="compositionally biased region" description="Basic residues" evidence="1">
    <location>
        <begin position="57"/>
        <end position="68"/>
    </location>
</feature>
<accession>A0A6C0L8T7</accession>
<evidence type="ECO:0000256" key="1">
    <source>
        <dbReference type="SAM" id="MobiDB-lite"/>
    </source>
</evidence>
<name>A0A6C0L8T7_9ZZZZ</name>
<reference evidence="2" key="1">
    <citation type="journal article" date="2020" name="Nature">
        <title>Giant virus diversity and host interactions through global metagenomics.</title>
        <authorList>
            <person name="Schulz F."/>
            <person name="Roux S."/>
            <person name="Paez-Espino D."/>
            <person name="Jungbluth S."/>
            <person name="Walsh D.A."/>
            <person name="Denef V.J."/>
            <person name="McMahon K.D."/>
            <person name="Konstantinidis K.T."/>
            <person name="Eloe-Fadrosh E.A."/>
            <person name="Kyrpides N.C."/>
            <person name="Woyke T."/>
        </authorList>
    </citation>
    <scope>NUCLEOTIDE SEQUENCE</scope>
    <source>
        <strain evidence="2">GVMAG-M-3300027759-42</strain>
    </source>
</reference>
<evidence type="ECO:0000313" key="2">
    <source>
        <dbReference type="EMBL" id="QHU27003.1"/>
    </source>
</evidence>
<dbReference type="AlphaFoldDB" id="A0A6C0L8T7"/>